<evidence type="ECO:0008006" key="3">
    <source>
        <dbReference type="Google" id="ProtNLM"/>
    </source>
</evidence>
<name>A0A076EIY9_RHOOP</name>
<dbReference type="GO" id="GO:0030638">
    <property type="term" value="P:polyketide metabolic process"/>
    <property type="evidence" value="ECO:0007669"/>
    <property type="project" value="InterPro"/>
</dbReference>
<evidence type="ECO:0000313" key="2">
    <source>
        <dbReference type="Proteomes" id="UP000028488"/>
    </source>
</evidence>
<dbReference type="RefSeq" id="WP_128639603.1">
    <property type="nucleotide sequence ID" value="NZ_CP008947.1"/>
</dbReference>
<organism evidence="1 2">
    <name type="scientific">Rhodococcus opacus</name>
    <name type="common">Nocardia opaca</name>
    <dbReference type="NCBI Taxonomy" id="37919"/>
    <lineage>
        <taxon>Bacteria</taxon>
        <taxon>Bacillati</taxon>
        <taxon>Actinomycetota</taxon>
        <taxon>Actinomycetes</taxon>
        <taxon>Mycobacteriales</taxon>
        <taxon>Nocardiaceae</taxon>
        <taxon>Rhodococcus</taxon>
    </lineage>
</organism>
<accession>A0A076EIY9</accession>
<reference evidence="1 2" key="1">
    <citation type="submission" date="2014-07" db="EMBL/GenBank/DDBJ databases">
        <title>Genome Sequence of Rhodococcus opacus Strain R7, a Biodegrader of Mono- and Polycyclic Aromatic Hydrocarbons.</title>
        <authorList>
            <person name="Di Gennaro P."/>
            <person name="Zampolli J."/>
            <person name="Presti I."/>
            <person name="Cappelletti M."/>
            <person name="D'Ursi P."/>
            <person name="Orro A."/>
            <person name="Mezzelani A."/>
            <person name="Milanesi L."/>
        </authorList>
    </citation>
    <scope>NUCLEOTIDE SEQUENCE [LARGE SCALE GENOMIC DNA]</scope>
    <source>
        <strain evidence="1 2">R7</strain>
    </source>
</reference>
<dbReference type="Pfam" id="PF07366">
    <property type="entry name" value="SnoaL"/>
    <property type="match status" value="1"/>
</dbReference>
<sequence length="178" mass="19841">MNVEEPAPSEQVKSLAVRAMEIMSNGSRADFDSVVHTGAVNRESMSEPPRTRGRGPDAFYASAVWLRAAFTELRFDVEHVVVEGDLAVVYTIMKGRHVGPFVVYDEQGSIDQVFAPTGRSFAVKQSHWLRVEDGRVIEHWATRDDLGQAVQLGWVPPTPLSMVRNAWAKRAARRNASH</sequence>
<dbReference type="Proteomes" id="UP000028488">
    <property type="component" value="Chromosome"/>
</dbReference>
<dbReference type="SUPFAM" id="SSF54427">
    <property type="entry name" value="NTF2-like"/>
    <property type="match status" value="1"/>
</dbReference>
<dbReference type="PANTHER" id="PTHR38436:SF1">
    <property type="entry name" value="ESTER CYCLASE"/>
    <property type="match status" value="1"/>
</dbReference>
<dbReference type="eggNOG" id="COG5485">
    <property type="taxonomic scope" value="Bacteria"/>
</dbReference>
<dbReference type="Gene3D" id="3.10.450.50">
    <property type="match status" value="1"/>
</dbReference>
<dbReference type="InterPro" id="IPR032710">
    <property type="entry name" value="NTF2-like_dom_sf"/>
</dbReference>
<dbReference type="AlphaFoldDB" id="A0A076EIY9"/>
<proteinExistence type="predicted"/>
<dbReference type="InterPro" id="IPR009959">
    <property type="entry name" value="Cyclase_SnoaL-like"/>
</dbReference>
<dbReference type="PANTHER" id="PTHR38436">
    <property type="entry name" value="POLYKETIDE CYCLASE SNOAL-LIKE DOMAIN"/>
    <property type="match status" value="1"/>
</dbReference>
<protein>
    <recommendedName>
        <fullName evidence="3">Ester cyclase</fullName>
    </recommendedName>
</protein>
<gene>
    <name evidence="1" type="ORF">EP51_13945</name>
</gene>
<evidence type="ECO:0000313" key="1">
    <source>
        <dbReference type="EMBL" id="AII05661.1"/>
    </source>
</evidence>
<dbReference type="EMBL" id="CP008947">
    <property type="protein sequence ID" value="AII05661.1"/>
    <property type="molecule type" value="Genomic_DNA"/>
</dbReference>